<evidence type="ECO:0000313" key="2">
    <source>
        <dbReference type="EMBL" id="KAG5165103.1"/>
    </source>
</evidence>
<proteinExistence type="predicted"/>
<gene>
    <name evidence="2" type="ORF">JR316_009799</name>
</gene>
<name>A0A8H7XSV2_PSICU</name>
<evidence type="ECO:0000256" key="1">
    <source>
        <dbReference type="SAM" id="MobiDB-lite"/>
    </source>
</evidence>
<protein>
    <submittedName>
        <fullName evidence="2">Uncharacterized protein</fullName>
    </submittedName>
</protein>
<sequence>MESEKSIEVARNRLDTATIAWHAIHKKRKELRPQNWEDIYQEFKDAKKALQALVKDVHSKEIKQESLDKLPDTAASRIVVPPGLSEASSTHPIDVEKTESTPSTSTNIVSAAITQQPLSTSFTTKGASLVVNTKLGVQAVRNVLNTLPLVQNAPITPQMVPEALNNQIAHGNLLASATEATGTMLPTTTLQTPQAARSEPPESTPAPLTLQTPQAARSEPPESTPALPTLQTPQAARSEPPESTPAPVTPQTPQAAHSEPPESTRAPLTLQTSQATHSEPPQSTPALSTLHTPQATHSEPSAFVPEPTTLLKPMKTLSGPVGTMLTTGMPQTSLTAQSKSPASPLALSTLFKPDDMLSRTAGTLRTNDGPRLMDIDMESNSDENSMRLMKDLAIFDIPIDPVLLGNDHKDVSQQDSKQSEIAHQ</sequence>
<reference evidence="2" key="1">
    <citation type="submission" date="2021-02" db="EMBL/GenBank/DDBJ databases">
        <title>Psilocybe cubensis genome.</title>
        <authorList>
            <person name="Mckernan K.J."/>
            <person name="Crawford S."/>
            <person name="Trippe A."/>
            <person name="Kane L.T."/>
            <person name="Mclaughlin S."/>
        </authorList>
    </citation>
    <scope>NUCLEOTIDE SEQUENCE [LARGE SCALE GENOMIC DNA]</scope>
    <source>
        <strain evidence="2">MGC-MH-2018</strain>
    </source>
</reference>
<accession>A0A8H7XSV2</accession>
<feature type="region of interest" description="Disordered" evidence="1">
    <location>
        <begin position="82"/>
        <end position="103"/>
    </location>
</feature>
<feature type="region of interest" description="Disordered" evidence="1">
    <location>
        <begin position="190"/>
        <end position="307"/>
    </location>
</feature>
<organism evidence="2">
    <name type="scientific">Psilocybe cubensis</name>
    <name type="common">Psychedelic mushroom</name>
    <name type="synonym">Stropharia cubensis</name>
    <dbReference type="NCBI Taxonomy" id="181762"/>
    <lineage>
        <taxon>Eukaryota</taxon>
        <taxon>Fungi</taxon>
        <taxon>Dikarya</taxon>
        <taxon>Basidiomycota</taxon>
        <taxon>Agaricomycotina</taxon>
        <taxon>Agaricomycetes</taxon>
        <taxon>Agaricomycetidae</taxon>
        <taxon>Agaricales</taxon>
        <taxon>Agaricineae</taxon>
        <taxon>Strophariaceae</taxon>
        <taxon>Psilocybe</taxon>
    </lineage>
</organism>
<dbReference type="EMBL" id="JAFIQS010000010">
    <property type="protein sequence ID" value="KAG5165103.1"/>
    <property type="molecule type" value="Genomic_DNA"/>
</dbReference>
<feature type="compositionally biased region" description="Basic and acidic residues" evidence="1">
    <location>
        <begin position="406"/>
        <end position="424"/>
    </location>
</feature>
<dbReference type="AlphaFoldDB" id="A0A8H7XSV2"/>
<feature type="region of interest" description="Disordered" evidence="1">
    <location>
        <begin position="405"/>
        <end position="424"/>
    </location>
</feature>
<feature type="compositionally biased region" description="Polar residues" evidence="1">
    <location>
        <begin position="269"/>
        <end position="299"/>
    </location>
</feature>
<comment type="caution">
    <text evidence="2">The sequence shown here is derived from an EMBL/GenBank/DDBJ whole genome shotgun (WGS) entry which is preliminary data.</text>
</comment>